<keyword evidence="2" id="KW-1185">Reference proteome</keyword>
<gene>
    <name evidence="3" type="primary">LOC110416095</name>
</gene>
<reference evidence="3" key="1">
    <citation type="submission" date="2025-08" db="UniProtKB">
        <authorList>
            <consortium name="RefSeq"/>
        </authorList>
    </citation>
    <scope>IDENTIFICATION</scope>
    <source>
        <tissue evidence="3">Leaf</tissue>
    </source>
</reference>
<feature type="transmembrane region" description="Helical" evidence="1">
    <location>
        <begin position="33"/>
        <end position="51"/>
    </location>
</feature>
<organism evidence="2 3">
    <name type="scientific">Herrania umbratica</name>
    <dbReference type="NCBI Taxonomy" id="108875"/>
    <lineage>
        <taxon>Eukaryota</taxon>
        <taxon>Viridiplantae</taxon>
        <taxon>Streptophyta</taxon>
        <taxon>Embryophyta</taxon>
        <taxon>Tracheophyta</taxon>
        <taxon>Spermatophyta</taxon>
        <taxon>Magnoliopsida</taxon>
        <taxon>eudicotyledons</taxon>
        <taxon>Gunneridae</taxon>
        <taxon>Pentapetalae</taxon>
        <taxon>rosids</taxon>
        <taxon>malvids</taxon>
        <taxon>Malvales</taxon>
        <taxon>Malvaceae</taxon>
        <taxon>Byttnerioideae</taxon>
        <taxon>Herrania</taxon>
    </lineage>
</organism>
<keyword evidence="1" id="KW-1133">Transmembrane helix</keyword>
<keyword evidence="1" id="KW-0812">Transmembrane</keyword>
<dbReference type="GeneID" id="110416095"/>
<dbReference type="RefSeq" id="XP_021283605.1">
    <property type="nucleotide sequence ID" value="XM_021427930.1"/>
</dbReference>
<dbReference type="PANTHER" id="PTHR36316:SF1">
    <property type="entry name" value="OS06G0213900 PROTEIN"/>
    <property type="match status" value="1"/>
</dbReference>
<evidence type="ECO:0000313" key="3">
    <source>
        <dbReference type="RefSeq" id="XP_021283605.1"/>
    </source>
</evidence>
<evidence type="ECO:0000313" key="2">
    <source>
        <dbReference type="Proteomes" id="UP000504621"/>
    </source>
</evidence>
<evidence type="ECO:0000256" key="1">
    <source>
        <dbReference type="SAM" id="Phobius"/>
    </source>
</evidence>
<keyword evidence="1" id="KW-0472">Membrane</keyword>
<dbReference type="AlphaFoldDB" id="A0A6J1A9S1"/>
<accession>A0A6J1A9S1</accession>
<dbReference type="Proteomes" id="UP000504621">
    <property type="component" value="Unplaced"/>
</dbReference>
<sequence>MPSPAPPDSAMTGQNARKSLGFISNAMKHRHNFIQFFAMTGILLLSVRSLGQKYRIHDLQEDTTALKQEQESLTDRMKNIKRGLLDEASLEPTGLFASRLRLLFGDDH</sequence>
<name>A0A6J1A9S1_9ROSI</name>
<protein>
    <submittedName>
        <fullName evidence="3">Uncharacterized protein LOC110416095</fullName>
    </submittedName>
</protein>
<dbReference type="OrthoDB" id="1873983at2759"/>
<proteinExistence type="predicted"/>
<dbReference type="PANTHER" id="PTHR36316">
    <property type="entry name" value="OS06G0213900 PROTEIN"/>
    <property type="match status" value="1"/>
</dbReference>